<protein>
    <recommendedName>
        <fullName evidence="1">DUF3347 domain-containing protein</fullName>
    </recommendedName>
</protein>
<accession>A0A2G0CHJ4</accession>
<sequence length="174" mass="19047">MIIKYLPLLPLVILTACSDGSTTENATEVGLDTPTETVARADAEFQDPLVDKVFQNYLTLRSALVDSDQAAAATAAGNMADTFTEDRAELRTLAQQIADAGDLEVQREHFRELTGQLGDLLESGLSAGTIYRMHCPMAFDGEGGDWYSEVDQVRNPYYGEKMLTCGKVEETIQM</sequence>
<comment type="caution">
    <text evidence="2">The sequence shown here is derived from an EMBL/GenBank/DDBJ whole genome shotgun (WGS) entry which is preliminary data.</text>
</comment>
<reference evidence="2 3" key="1">
    <citation type="submission" date="2017-10" db="EMBL/GenBank/DDBJ databases">
        <title>The draft genome sequence of Lewinella marina KCTC 32374.</title>
        <authorList>
            <person name="Wang K."/>
        </authorList>
    </citation>
    <scope>NUCLEOTIDE SEQUENCE [LARGE SCALE GENOMIC DNA]</scope>
    <source>
        <strain evidence="2 3">MKG-38</strain>
    </source>
</reference>
<dbReference type="Pfam" id="PF11827">
    <property type="entry name" value="DUF3347"/>
    <property type="match status" value="1"/>
</dbReference>
<dbReference type="Proteomes" id="UP000226437">
    <property type="component" value="Unassembled WGS sequence"/>
</dbReference>
<dbReference type="AlphaFoldDB" id="A0A2G0CHJ4"/>
<proteinExistence type="predicted"/>
<evidence type="ECO:0000313" key="2">
    <source>
        <dbReference type="EMBL" id="PHK99436.1"/>
    </source>
</evidence>
<keyword evidence="3" id="KW-1185">Reference proteome</keyword>
<evidence type="ECO:0000313" key="3">
    <source>
        <dbReference type="Proteomes" id="UP000226437"/>
    </source>
</evidence>
<dbReference type="OrthoDB" id="5513217at2"/>
<name>A0A2G0CHJ4_9BACT</name>
<evidence type="ECO:0000259" key="1">
    <source>
        <dbReference type="Pfam" id="PF11827"/>
    </source>
</evidence>
<dbReference type="InterPro" id="IPR021782">
    <property type="entry name" value="DUF3347"/>
</dbReference>
<dbReference type="PROSITE" id="PS51257">
    <property type="entry name" value="PROKAR_LIPOPROTEIN"/>
    <property type="match status" value="1"/>
</dbReference>
<gene>
    <name evidence="2" type="ORF">CGL56_08265</name>
</gene>
<feature type="domain" description="DUF3347" evidence="1">
    <location>
        <begin position="53"/>
        <end position="122"/>
    </location>
</feature>
<dbReference type="RefSeq" id="WP_099106051.1">
    <property type="nucleotide sequence ID" value="NZ_JAATJF010000002.1"/>
</dbReference>
<dbReference type="EMBL" id="PDLO01000002">
    <property type="protein sequence ID" value="PHK99436.1"/>
    <property type="molecule type" value="Genomic_DNA"/>
</dbReference>
<organism evidence="2 3">
    <name type="scientific">Neolewinella marina</name>
    <dbReference type="NCBI Taxonomy" id="438751"/>
    <lineage>
        <taxon>Bacteria</taxon>
        <taxon>Pseudomonadati</taxon>
        <taxon>Bacteroidota</taxon>
        <taxon>Saprospiria</taxon>
        <taxon>Saprospirales</taxon>
        <taxon>Lewinellaceae</taxon>
        <taxon>Neolewinella</taxon>
    </lineage>
</organism>